<feature type="region of interest" description="Disordered" evidence="1">
    <location>
        <begin position="41"/>
        <end position="63"/>
    </location>
</feature>
<feature type="compositionally biased region" description="Basic residues" evidence="1">
    <location>
        <begin position="42"/>
        <end position="54"/>
    </location>
</feature>
<dbReference type="Proteomes" id="UP000014204">
    <property type="component" value="Unassembled WGS sequence"/>
</dbReference>
<accession>R9L5T6</accession>
<protein>
    <submittedName>
        <fullName evidence="2">Uncharacterized protein</fullName>
    </submittedName>
</protein>
<sequence length="113" mass="12462">MNITKHDRARLDKLKALADRGATEGERKAAREAMDRIMAKYGYRRKEKPKRKAPPKPAEPATAGAAVSFEELAEAMRQLGIDINAFLAQVSASSEEFMEALEKIASARDCGKL</sequence>
<dbReference type="STRING" id="1235794.C811_01540"/>
<reference evidence="2 3" key="1">
    <citation type="submission" date="2013-04" db="EMBL/GenBank/DDBJ databases">
        <title>The Genome Sequence of Enterorhabdus caecimuris B7.</title>
        <authorList>
            <consortium name="The Broad Institute Genomics Platform"/>
            <consortium name="The Broad Institute Genome Sequencing Center for Infectious Disease"/>
            <person name="Earl A."/>
            <person name="Xavier R."/>
            <person name="Elson C."/>
            <person name="Duck W."/>
            <person name="Walker B."/>
            <person name="Young S."/>
            <person name="Zeng Q."/>
            <person name="Gargeya S."/>
            <person name="Fitzgerald M."/>
            <person name="Haas B."/>
            <person name="Abouelleil A."/>
            <person name="Allen A.W."/>
            <person name="Alvarado L."/>
            <person name="Arachchi H.M."/>
            <person name="Berlin A.M."/>
            <person name="Chapman S.B."/>
            <person name="Gainer-Dewar J."/>
            <person name="Goldberg J."/>
            <person name="Griggs A."/>
            <person name="Gujja S."/>
            <person name="Hansen M."/>
            <person name="Howarth C."/>
            <person name="Imamovic A."/>
            <person name="Ireland A."/>
            <person name="Larimer J."/>
            <person name="McCowan C."/>
            <person name="Murphy C."/>
            <person name="Pearson M."/>
            <person name="Poon T.W."/>
            <person name="Priest M."/>
            <person name="Roberts A."/>
            <person name="Saif S."/>
            <person name="Shea T."/>
            <person name="Sisk P."/>
            <person name="Sykes S."/>
            <person name="Wortman J."/>
            <person name="Nusbaum C."/>
            <person name="Birren B."/>
        </authorList>
    </citation>
    <scope>NUCLEOTIDE SEQUENCE [LARGE SCALE GENOMIC DNA]</scope>
    <source>
        <strain evidence="2 3">B7</strain>
    </source>
</reference>
<proteinExistence type="predicted"/>
<name>R9L5T6_9ACTN</name>
<keyword evidence="3" id="KW-1185">Reference proteome</keyword>
<dbReference type="RefSeq" id="WP_016309740.1">
    <property type="nucleotide sequence ID" value="NZ_KE159646.1"/>
</dbReference>
<organism evidence="2 3">
    <name type="scientific">Adlercreutzia caecimuris B7</name>
    <dbReference type="NCBI Taxonomy" id="1235794"/>
    <lineage>
        <taxon>Bacteria</taxon>
        <taxon>Bacillati</taxon>
        <taxon>Actinomycetota</taxon>
        <taxon>Coriobacteriia</taxon>
        <taxon>Eggerthellales</taxon>
        <taxon>Eggerthellaceae</taxon>
        <taxon>Adlercreutzia</taxon>
    </lineage>
</organism>
<dbReference type="AlphaFoldDB" id="R9L5T6"/>
<dbReference type="HOGENOM" id="CLU_2129506_0_0_11"/>
<evidence type="ECO:0000313" key="2">
    <source>
        <dbReference type="EMBL" id="EOS51122.1"/>
    </source>
</evidence>
<evidence type="ECO:0000313" key="3">
    <source>
        <dbReference type="Proteomes" id="UP000014204"/>
    </source>
</evidence>
<gene>
    <name evidence="2" type="ORF">C811_01540</name>
</gene>
<evidence type="ECO:0000256" key="1">
    <source>
        <dbReference type="SAM" id="MobiDB-lite"/>
    </source>
</evidence>
<dbReference type="GeneID" id="82191020"/>
<dbReference type="EMBL" id="ASSY01000008">
    <property type="protein sequence ID" value="EOS51122.1"/>
    <property type="molecule type" value="Genomic_DNA"/>
</dbReference>
<comment type="caution">
    <text evidence="2">The sequence shown here is derived from an EMBL/GenBank/DDBJ whole genome shotgun (WGS) entry which is preliminary data.</text>
</comment>